<reference evidence="2 3" key="1">
    <citation type="submission" date="2023-09" db="EMBL/GenBank/DDBJ databases">
        <authorList>
            <person name="Wang M."/>
        </authorList>
    </citation>
    <scope>NUCLEOTIDE SEQUENCE [LARGE SCALE GENOMIC DNA]</scope>
    <source>
        <strain evidence="2">GT-2023</strain>
        <tissue evidence="2">Liver</tissue>
    </source>
</reference>
<dbReference type="EMBL" id="JAYMGO010000003">
    <property type="protein sequence ID" value="KAL1279129.1"/>
    <property type="molecule type" value="Genomic_DNA"/>
</dbReference>
<protein>
    <submittedName>
        <fullName evidence="2">Uncharacterized protein</fullName>
    </submittedName>
</protein>
<evidence type="ECO:0000313" key="2">
    <source>
        <dbReference type="EMBL" id="KAL1279129.1"/>
    </source>
</evidence>
<proteinExistence type="predicted"/>
<keyword evidence="3" id="KW-1185">Reference proteome</keyword>
<sequence length="398" mass="44898">MWAAAGGTEVIVKFFKSAKLNHQETNQTAPIWHTLSTAIFGKNSQNNRQWLYVVWRYNRRDVRAIVQKDADDVPPLNDLSIQREADDMPPLSDLSVQIVADVPPNSDLSVQTEADDVPPQSDRSIQSEADDVPLPSHLSVQTEADDVPPQSDRSIQSEADDVPPPSDLSVQTEADDVPPQSERSIQSEADDVPPPSDLSVQTEADDVPPQSDRSIQSEADDVPPPSDLSVQTEADDVPPQSERSIQSEADDVPPPSDLCVKHTKDDFRTISNPPPIIFKFLIEPKIWNKISPLKGTNKLRRPWTHHMYHKFRKITPCCPLRFTYQHVRVTGSRKRHCPYIKVRANCIFSSCGATYKFTIKRKPLKHQYVTVTVCRSGEILHSKSHQRFRQASNIRREL</sequence>
<gene>
    <name evidence="2" type="ORF">QQF64_025802</name>
</gene>
<accession>A0ABR3NQD6</accession>
<dbReference type="Proteomes" id="UP001558613">
    <property type="component" value="Unassembled WGS sequence"/>
</dbReference>
<feature type="region of interest" description="Disordered" evidence="1">
    <location>
        <begin position="106"/>
        <end position="257"/>
    </location>
</feature>
<name>A0ABR3NQD6_9TELE</name>
<comment type="caution">
    <text evidence="2">The sequence shown here is derived from an EMBL/GenBank/DDBJ whole genome shotgun (WGS) entry which is preliminary data.</text>
</comment>
<organism evidence="2 3">
    <name type="scientific">Cirrhinus molitorella</name>
    <name type="common">mud carp</name>
    <dbReference type="NCBI Taxonomy" id="172907"/>
    <lineage>
        <taxon>Eukaryota</taxon>
        <taxon>Metazoa</taxon>
        <taxon>Chordata</taxon>
        <taxon>Craniata</taxon>
        <taxon>Vertebrata</taxon>
        <taxon>Euteleostomi</taxon>
        <taxon>Actinopterygii</taxon>
        <taxon>Neopterygii</taxon>
        <taxon>Teleostei</taxon>
        <taxon>Ostariophysi</taxon>
        <taxon>Cypriniformes</taxon>
        <taxon>Cyprinidae</taxon>
        <taxon>Labeoninae</taxon>
        <taxon>Labeonini</taxon>
        <taxon>Cirrhinus</taxon>
    </lineage>
</organism>
<evidence type="ECO:0000313" key="3">
    <source>
        <dbReference type="Proteomes" id="UP001558613"/>
    </source>
</evidence>
<evidence type="ECO:0000256" key="1">
    <source>
        <dbReference type="SAM" id="MobiDB-lite"/>
    </source>
</evidence>